<dbReference type="GO" id="GO:0009279">
    <property type="term" value="C:cell outer membrane"/>
    <property type="evidence" value="ECO:0007669"/>
    <property type="project" value="UniProtKB-SubCell"/>
</dbReference>
<dbReference type="AlphaFoldDB" id="A0A2U2HFY1"/>
<dbReference type="Pfam" id="PF06629">
    <property type="entry name" value="MipA"/>
    <property type="match status" value="1"/>
</dbReference>
<gene>
    <name evidence="7" type="ORF">C7C56_020980</name>
</gene>
<dbReference type="PANTHER" id="PTHR38776:SF1">
    <property type="entry name" value="MLTA-INTERACTING PROTEIN-RELATED"/>
    <property type="match status" value="1"/>
</dbReference>
<dbReference type="Proteomes" id="UP000241421">
    <property type="component" value="Unassembled WGS sequence"/>
</dbReference>
<keyword evidence="8" id="KW-1185">Reference proteome</keyword>
<organism evidence="7 8">
    <name type="scientific">Massilia glaciei</name>
    <dbReference type="NCBI Taxonomy" id="1524097"/>
    <lineage>
        <taxon>Bacteria</taxon>
        <taxon>Pseudomonadati</taxon>
        <taxon>Pseudomonadota</taxon>
        <taxon>Betaproteobacteria</taxon>
        <taxon>Burkholderiales</taxon>
        <taxon>Oxalobacteraceae</taxon>
        <taxon>Telluria group</taxon>
        <taxon>Massilia</taxon>
    </lineage>
</organism>
<keyword evidence="5" id="KW-0998">Cell outer membrane</keyword>
<keyword evidence="4" id="KW-0472">Membrane</keyword>
<reference evidence="7 8" key="1">
    <citation type="submission" date="2018-04" db="EMBL/GenBank/DDBJ databases">
        <title>Massilia violaceinigra sp. nov., a novel purple-pigmented bacterium isolated from Tianshan glacier, Xinjiang, China.</title>
        <authorList>
            <person name="Wang H."/>
        </authorList>
    </citation>
    <scope>NUCLEOTIDE SEQUENCE [LARGE SCALE GENOMIC DNA]</scope>
    <source>
        <strain evidence="7 8">B448-2</strain>
    </source>
</reference>
<feature type="region of interest" description="Disordered" evidence="6">
    <location>
        <begin position="1"/>
        <end position="23"/>
    </location>
</feature>
<evidence type="ECO:0000256" key="3">
    <source>
        <dbReference type="ARBA" id="ARBA00022729"/>
    </source>
</evidence>
<sequence length="247" mass="27149">MPAAWAQQSREAPPPRSMGGNQAGGSQWGLGIGIFAERQPYREHNNKLRALPLIMYMNKYVSVLGPGIDVHLPSAGPVALRLRARYSSDGYEAKDSPFLAGMAERKDSVWLGGAALWRAGFANLSAEILTNPFGNSDGTKFKLQLDRRFMSGAFAFTPRVAAQRLDDNYVDYYYGVRQTEARIDRARYAGRAATNLEVGVRVDYAIAQKQSVFVDLSTTRLGGAIERSPLVDRSSAGVARAGYLYQF</sequence>
<dbReference type="PANTHER" id="PTHR38776">
    <property type="entry name" value="MLTA-INTERACTING PROTEIN-RELATED"/>
    <property type="match status" value="1"/>
</dbReference>
<accession>A0A2U2HFY1</accession>
<comment type="caution">
    <text evidence="7">The sequence shown here is derived from an EMBL/GenBank/DDBJ whole genome shotgun (WGS) entry which is preliminary data.</text>
</comment>
<comment type="subcellular location">
    <subcellularLocation>
        <location evidence="1">Cell outer membrane</location>
    </subcellularLocation>
</comment>
<evidence type="ECO:0000256" key="5">
    <source>
        <dbReference type="ARBA" id="ARBA00023237"/>
    </source>
</evidence>
<protein>
    <submittedName>
        <fullName evidence="7">MipA/OmpV family protein</fullName>
    </submittedName>
</protein>
<dbReference type="EMBL" id="PXWF02000279">
    <property type="protein sequence ID" value="PWF43622.1"/>
    <property type="molecule type" value="Genomic_DNA"/>
</dbReference>
<dbReference type="OrthoDB" id="8562138at2"/>
<keyword evidence="3" id="KW-0732">Signal</keyword>
<evidence type="ECO:0000256" key="2">
    <source>
        <dbReference type="ARBA" id="ARBA00005722"/>
    </source>
</evidence>
<dbReference type="InterPro" id="IPR010583">
    <property type="entry name" value="MipA"/>
</dbReference>
<evidence type="ECO:0000256" key="1">
    <source>
        <dbReference type="ARBA" id="ARBA00004442"/>
    </source>
</evidence>
<name>A0A2U2HFY1_9BURK</name>
<feature type="compositionally biased region" description="Polar residues" evidence="6">
    <location>
        <begin position="1"/>
        <end position="10"/>
    </location>
</feature>
<evidence type="ECO:0000313" key="7">
    <source>
        <dbReference type="EMBL" id="PWF43622.1"/>
    </source>
</evidence>
<proteinExistence type="inferred from homology"/>
<comment type="similarity">
    <text evidence="2">Belongs to the MipA/OmpV family.</text>
</comment>
<evidence type="ECO:0000256" key="4">
    <source>
        <dbReference type="ARBA" id="ARBA00023136"/>
    </source>
</evidence>
<evidence type="ECO:0000313" key="8">
    <source>
        <dbReference type="Proteomes" id="UP000241421"/>
    </source>
</evidence>
<evidence type="ECO:0000256" key="6">
    <source>
        <dbReference type="SAM" id="MobiDB-lite"/>
    </source>
</evidence>